<dbReference type="SMART" id="SM00184">
    <property type="entry name" value="RING"/>
    <property type="match status" value="1"/>
</dbReference>
<keyword evidence="8" id="KW-1185">Reference proteome</keyword>
<dbReference type="GO" id="GO:0061630">
    <property type="term" value="F:ubiquitin protein ligase activity"/>
    <property type="evidence" value="ECO:0007669"/>
    <property type="project" value="TreeGrafter"/>
</dbReference>
<feature type="coiled-coil region" evidence="5">
    <location>
        <begin position="226"/>
        <end position="257"/>
    </location>
</feature>
<evidence type="ECO:0000313" key="8">
    <source>
        <dbReference type="Proteomes" id="UP000283509"/>
    </source>
</evidence>
<keyword evidence="1" id="KW-0479">Metal-binding</keyword>
<dbReference type="InterPro" id="IPR001841">
    <property type="entry name" value="Znf_RING"/>
</dbReference>
<keyword evidence="3" id="KW-0862">Zinc</keyword>
<reference evidence="7 8" key="2">
    <citation type="submission" date="2019-01" db="EMBL/GenBank/DDBJ databases">
        <title>The decoding of complex shrimp genome reveals the adaptation for benthos swimmer, frequently molting mechanism and breeding impact on genome.</title>
        <authorList>
            <person name="Sun Y."/>
            <person name="Gao Y."/>
            <person name="Yu Y."/>
        </authorList>
    </citation>
    <scope>NUCLEOTIDE SEQUENCE [LARGE SCALE GENOMIC DNA]</scope>
    <source>
        <tissue evidence="7">Muscle</tissue>
    </source>
</reference>
<dbReference type="PANTHER" id="PTHR22791:SF6">
    <property type="entry name" value="RING-TYPE DOMAIN-CONTAINING PROTEIN"/>
    <property type="match status" value="1"/>
</dbReference>
<dbReference type="GO" id="GO:0016567">
    <property type="term" value="P:protein ubiquitination"/>
    <property type="evidence" value="ECO:0007669"/>
    <property type="project" value="TreeGrafter"/>
</dbReference>
<evidence type="ECO:0000259" key="6">
    <source>
        <dbReference type="PROSITE" id="PS50089"/>
    </source>
</evidence>
<dbReference type="PANTHER" id="PTHR22791">
    <property type="entry name" value="RING-TYPE DOMAIN-CONTAINING PROTEIN"/>
    <property type="match status" value="1"/>
</dbReference>
<dbReference type="OrthoDB" id="6379107at2759"/>
<evidence type="ECO:0000313" key="7">
    <source>
        <dbReference type="EMBL" id="ROT65401.1"/>
    </source>
</evidence>
<keyword evidence="2 4" id="KW-0863">Zinc-finger</keyword>
<organism evidence="7 8">
    <name type="scientific">Penaeus vannamei</name>
    <name type="common">Whiteleg shrimp</name>
    <name type="synonym">Litopenaeus vannamei</name>
    <dbReference type="NCBI Taxonomy" id="6689"/>
    <lineage>
        <taxon>Eukaryota</taxon>
        <taxon>Metazoa</taxon>
        <taxon>Ecdysozoa</taxon>
        <taxon>Arthropoda</taxon>
        <taxon>Crustacea</taxon>
        <taxon>Multicrustacea</taxon>
        <taxon>Malacostraca</taxon>
        <taxon>Eumalacostraca</taxon>
        <taxon>Eucarida</taxon>
        <taxon>Decapoda</taxon>
        <taxon>Dendrobranchiata</taxon>
        <taxon>Penaeoidea</taxon>
        <taxon>Penaeidae</taxon>
        <taxon>Penaeus</taxon>
    </lineage>
</organism>
<reference evidence="7 8" key="1">
    <citation type="submission" date="2018-04" db="EMBL/GenBank/DDBJ databases">
        <authorList>
            <person name="Zhang X."/>
            <person name="Yuan J."/>
            <person name="Li F."/>
            <person name="Xiang J."/>
        </authorList>
    </citation>
    <scope>NUCLEOTIDE SEQUENCE [LARGE SCALE GENOMIC DNA]</scope>
    <source>
        <tissue evidence="7">Muscle</tissue>
    </source>
</reference>
<sequence>MESQETLDCPLCQEQYDMATKVPILMPCQHTVCESCVLRLVISREPTSEVTESGPIYENIHANAPRANASLDALANVIRQHPPLRKSRDRSFAHRSVSLPYGDSAPLSAGAGPKPRAQKAAIPEEKRIQCPVCRTAINTSSLQTNRYVVAHMRAVGRLGTAPPAPRSEFLPVNFWKSLAYKQLLLRGCAGPCQILRPPGWDPLLKDITPTCTMTPFSVCLLPSQWVEDMRANKKDSLNTLSKLLREHTTEVDNLESIVKTALHALSLASRKLWSDRQALQEVGESLKALQENGSPGQTLAKQAISLSKEMEALSQVERFFPAAAGGAGSEEVALRPHGGGLLISTQNPDRSVLVNISEGNSGPSGV</sequence>
<dbReference type="EMBL" id="QCYY01003089">
    <property type="protein sequence ID" value="ROT65401.1"/>
    <property type="molecule type" value="Genomic_DNA"/>
</dbReference>
<evidence type="ECO:0000256" key="3">
    <source>
        <dbReference type="ARBA" id="ARBA00022833"/>
    </source>
</evidence>
<name>A0A423SMK8_PENVA</name>
<dbReference type="Gene3D" id="3.30.40.10">
    <property type="entry name" value="Zinc/RING finger domain, C3HC4 (zinc finger)"/>
    <property type="match status" value="1"/>
</dbReference>
<dbReference type="Proteomes" id="UP000283509">
    <property type="component" value="Unassembled WGS sequence"/>
</dbReference>
<dbReference type="InterPro" id="IPR051435">
    <property type="entry name" value="RING_finger_E3_ubiq-ligases"/>
</dbReference>
<evidence type="ECO:0000256" key="5">
    <source>
        <dbReference type="SAM" id="Coils"/>
    </source>
</evidence>
<dbReference type="Pfam" id="PF13445">
    <property type="entry name" value="zf-RING_UBOX"/>
    <property type="match status" value="1"/>
</dbReference>
<evidence type="ECO:0000256" key="2">
    <source>
        <dbReference type="ARBA" id="ARBA00022771"/>
    </source>
</evidence>
<dbReference type="InterPro" id="IPR013083">
    <property type="entry name" value="Znf_RING/FYVE/PHD"/>
</dbReference>
<keyword evidence="5" id="KW-0175">Coiled coil</keyword>
<dbReference type="GO" id="GO:0008270">
    <property type="term" value="F:zinc ion binding"/>
    <property type="evidence" value="ECO:0007669"/>
    <property type="project" value="UniProtKB-KW"/>
</dbReference>
<dbReference type="PROSITE" id="PS50089">
    <property type="entry name" value="ZF_RING_2"/>
    <property type="match status" value="1"/>
</dbReference>
<evidence type="ECO:0000256" key="1">
    <source>
        <dbReference type="ARBA" id="ARBA00022723"/>
    </source>
</evidence>
<proteinExistence type="predicted"/>
<dbReference type="InterPro" id="IPR017907">
    <property type="entry name" value="Znf_RING_CS"/>
</dbReference>
<dbReference type="AlphaFoldDB" id="A0A423SMK8"/>
<dbReference type="InterPro" id="IPR027370">
    <property type="entry name" value="Znf-RING_euk"/>
</dbReference>
<accession>A0A423SMK8</accession>
<gene>
    <name evidence="7" type="ORF">C7M84_016634</name>
</gene>
<comment type="caution">
    <text evidence="7">The sequence shown here is derived from an EMBL/GenBank/DDBJ whole genome shotgun (WGS) entry which is preliminary data.</text>
</comment>
<feature type="domain" description="RING-type" evidence="6">
    <location>
        <begin position="9"/>
        <end position="37"/>
    </location>
</feature>
<dbReference type="SUPFAM" id="SSF57850">
    <property type="entry name" value="RING/U-box"/>
    <property type="match status" value="1"/>
</dbReference>
<protein>
    <recommendedName>
        <fullName evidence="6">RING-type domain-containing protein</fullName>
    </recommendedName>
</protein>
<dbReference type="PROSITE" id="PS00518">
    <property type="entry name" value="ZF_RING_1"/>
    <property type="match status" value="1"/>
</dbReference>
<evidence type="ECO:0000256" key="4">
    <source>
        <dbReference type="PROSITE-ProRule" id="PRU00175"/>
    </source>
</evidence>